<evidence type="ECO:0000313" key="3">
    <source>
        <dbReference type="EMBL" id="ACL60878.1"/>
    </source>
</evidence>
<feature type="compositionally biased region" description="Basic and acidic residues" evidence="1">
    <location>
        <begin position="1049"/>
        <end position="1065"/>
    </location>
</feature>
<feature type="region of interest" description="Disordered" evidence="1">
    <location>
        <begin position="202"/>
        <end position="223"/>
    </location>
</feature>
<protein>
    <submittedName>
        <fullName evidence="3">Uncharacterized protein</fullName>
    </submittedName>
</protein>
<keyword evidence="2" id="KW-0472">Membrane</keyword>
<feature type="region of interest" description="Disordered" evidence="1">
    <location>
        <begin position="17"/>
        <end position="53"/>
    </location>
</feature>
<feature type="transmembrane region" description="Helical" evidence="2">
    <location>
        <begin position="76"/>
        <end position="97"/>
    </location>
</feature>
<feature type="region of interest" description="Disordered" evidence="1">
    <location>
        <begin position="1040"/>
        <end position="1065"/>
    </location>
</feature>
<dbReference type="EMBL" id="CP001349">
    <property type="protein sequence ID" value="ACL60878.1"/>
    <property type="molecule type" value="Genomic_DNA"/>
</dbReference>
<accession>B8IU20</accession>
<dbReference type="STRING" id="460265.Mnod_6053"/>
<dbReference type="KEGG" id="mno:Mnod_6053"/>
<evidence type="ECO:0000256" key="2">
    <source>
        <dbReference type="SAM" id="Phobius"/>
    </source>
</evidence>
<sequence length="1192" mass="124803">MEAHSVRGGLPRDVRHADTRLIAGNRTEKTLGGQVPQAPLPAMTGMDQAPPPRRAPLRVAPGPARRRSVVQRCVRGVLLLKLAVALLLGLGCGLAYLRLSSGPMSFAWLEPRLAAAIAGRLGPGWTVDLRDSAIEIDREGALALRTTGLDIRNPEGALVVRAPLALVSIDLAPLLGLTIQPRSVEFRDLQLRAVVHRDGSIAASADPSDAQPTTPPGVDAARGTVSPLSATMASILSLVLDPAGVIGSLDRARLTNARLTLTDDSGTERAVFPRVDGIFTRDAVRDAKVFEMRIMGPHGPWRFGGDVERAAGNIRRGVLTLDDLPVTDLLLLSGQSRLPLTTDVKLSGRAAVAMHGARLDTMSLSLTSSEGTLLIEEKDFNPVTIEGVSVEASWDEARRALKLDALDYRGAGNAVRLAGEWVAGAAGADPAWTATLAGRDAVLRGAVDGDAPIRIDSIEATLSGRDDGVAIERFALSGPTASGTITGTLGTHADEGGLTLHILADRAEGRTALRLWPEHIAPPIRTYLVDNLRGGHLDSLDITVDMTQAEFAAATRGDPVPDKAVRIAFAVSDGSLVISPEAPPLTRGRVSGLVTGRNTTIRGATAEIRMPDGRALTLQDGSFVIKDAVPRDVTAQIGLRLTGGTDALASLLQAKLFRGLTGAEIDPATTRGQADLRIDFPLSLNAVPEIADLPVVMSGSFSDVSVDRLVGKDRLENGRFSLAYDRSGFSMKGEARLSGAPMSVDLHQPKPGAPGEAVVALTLDEAARARRGLPVAPALAGPVPARFVVPIGRPGKTTARVEADLTRASIDGLVPGWTKAAGKPGRLTFALTDTGNGTELKDLALEAGSVAAKGSAVISAEGGLERAEFTSLKLSPGDDVRGQLERSGGVYKVMLKGGVADARPFLRALSAPARKGGKEAASRDVDADLSFAILTGFNDEALTNATLKLSLRGDDLRQARIQGRLRGASVRVEVGRGERGGTPVLTAESTDAGAVLRFLDIYRRMQGGRLSLQTTMNDGPQAGAVQIRSFTLRDEPALGRIMAQGEPAPEDRGGRSPGRRPEANDVGFDRLTAEFVRTGTRIDFSDAAISGPAMGFTLGGWLDTGRNATDIRGTFVPLYGLNNVFSQVPIVGPLLGGGHNEGLFGINFSVTGPMSAPNVAVNPLSAIAPGFLRKLFGAGGDPSAAAAPRLNP</sequence>
<reference evidence="3 4" key="1">
    <citation type="submission" date="2009-01" db="EMBL/GenBank/DDBJ databases">
        <title>Complete sequence of chromosome of Methylobacterium nodulans ORS 2060.</title>
        <authorList>
            <consortium name="US DOE Joint Genome Institute"/>
            <person name="Lucas S."/>
            <person name="Copeland A."/>
            <person name="Lapidus A."/>
            <person name="Glavina del Rio T."/>
            <person name="Dalin E."/>
            <person name="Tice H."/>
            <person name="Bruce D."/>
            <person name="Goodwin L."/>
            <person name="Pitluck S."/>
            <person name="Sims D."/>
            <person name="Brettin T."/>
            <person name="Detter J.C."/>
            <person name="Han C."/>
            <person name="Larimer F."/>
            <person name="Land M."/>
            <person name="Hauser L."/>
            <person name="Kyrpides N."/>
            <person name="Ivanova N."/>
            <person name="Marx C.J."/>
            <person name="Richardson P."/>
        </authorList>
    </citation>
    <scope>NUCLEOTIDE SEQUENCE [LARGE SCALE GENOMIC DNA]</scope>
    <source>
        <strain evidence="4">LMG 21967 / CNCM I-2342 / ORS 2060</strain>
    </source>
</reference>
<keyword evidence="2" id="KW-0812">Transmembrane</keyword>
<proteinExistence type="predicted"/>
<evidence type="ECO:0000313" key="4">
    <source>
        <dbReference type="Proteomes" id="UP000008207"/>
    </source>
</evidence>
<dbReference type="HOGENOM" id="CLU_007198_1_0_5"/>
<keyword evidence="2" id="KW-1133">Transmembrane helix</keyword>
<dbReference type="AlphaFoldDB" id="B8IU20"/>
<evidence type="ECO:0000256" key="1">
    <source>
        <dbReference type="SAM" id="MobiDB-lite"/>
    </source>
</evidence>
<name>B8IU20_METNO</name>
<organism evidence="3 4">
    <name type="scientific">Methylobacterium nodulans (strain LMG 21967 / CNCM I-2342 / ORS 2060)</name>
    <dbReference type="NCBI Taxonomy" id="460265"/>
    <lineage>
        <taxon>Bacteria</taxon>
        <taxon>Pseudomonadati</taxon>
        <taxon>Pseudomonadota</taxon>
        <taxon>Alphaproteobacteria</taxon>
        <taxon>Hyphomicrobiales</taxon>
        <taxon>Methylobacteriaceae</taxon>
        <taxon>Methylobacterium</taxon>
    </lineage>
</organism>
<keyword evidence="4" id="KW-1185">Reference proteome</keyword>
<gene>
    <name evidence="3" type="ordered locus">Mnod_6053</name>
</gene>
<dbReference type="Proteomes" id="UP000008207">
    <property type="component" value="Chromosome"/>
</dbReference>
<dbReference type="eggNOG" id="COG3164">
    <property type="taxonomic scope" value="Bacteria"/>
</dbReference>